<reference evidence="1 2" key="1">
    <citation type="submission" date="2023-07" db="EMBL/GenBank/DDBJ databases">
        <title>Comparative genomics of wheat-associated soil bacteria to identify genetic determinants of phenazine resistance.</title>
        <authorList>
            <person name="Mouncey N."/>
        </authorList>
    </citation>
    <scope>NUCLEOTIDE SEQUENCE [LARGE SCALE GENOMIC DNA]</scope>
    <source>
        <strain evidence="1 2">W4I11</strain>
    </source>
</reference>
<comment type="caution">
    <text evidence="1">The sequence shown here is derived from an EMBL/GenBank/DDBJ whole genome shotgun (WGS) entry which is preliminary data.</text>
</comment>
<dbReference type="PANTHER" id="PTHR48100:SF59">
    <property type="entry name" value="ADENOSYLCOBALAMIN_ALPHA-RIBAZOLE PHOSPHATASE"/>
    <property type="match status" value="1"/>
</dbReference>
<evidence type="ECO:0000313" key="1">
    <source>
        <dbReference type="EMBL" id="MDQ0998390.1"/>
    </source>
</evidence>
<dbReference type="PIRSF" id="PIRSF000709">
    <property type="entry name" value="6PFK_2-Ptase"/>
    <property type="match status" value="1"/>
</dbReference>
<sequence>MPRTYQSSRINLKVNLPDTIIYFSRHGETDWNVSERIQGQENIDINARGRAQADRNGDLMKSLIGDGEGFDFVASPLRRTRETMERIRTRMGIDPHDYRTDPRLMEVSFGDWQGFMIEDIAAKTPELVTARARDKWNFVPPGKTAESYAILGKRVASWLSEVKGPTVCVTHGGCLRTIFQMIEGLDGHDAANLAITQDHILRLENGKLTWM</sequence>
<gene>
    <name evidence="1" type="ORF">QFZ34_003572</name>
</gene>
<organism evidence="1 2">
    <name type="scientific">Phyllobacterium ifriqiyense</name>
    <dbReference type="NCBI Taxonomy" id="314238"/>
    <lineage>
        <taxon>Bacteria</taxon>
        <taxon>Pseudomonadati</taxon>
        <taxon>Pseudomonadota</taxon>
        <taxon>Alphaproteobacteria</taxon>
        <taxon>Hyphomicrobiales</taxon>
        <taxon>Phyllobacteriaceae</taxon>
        <taxon>Phyllobacterium</taxon>
    </lineage>
</organism>
<dbReference type="Gene3D" id="3.40.50.1240">
    <property type="entry name" value="Phosphoglycerate mutase-like"/>
    <property type="match status" value="1"/>
</dbReference>
<proteinExistence type="predicted"/>
<dbReference type="SMART" id="SM00855">
    <property type="entry name" value="PGAM"/>
    <property type="match status" value="1"/>
</dbReference>
<dbReference type="Pfam" id="PF00300">
    <property type="entry name" value="His_Phos_1"/>
    <property type="match status" value="1"/>
</dbReference>
<dbReference type="Proteomes" id="UP001237780">
    <property type="component" value="Unassembled WGS sequence"/>
</dbReference>
<dbReference type="InterPro" id="IPR029033">
    <property type="entry name" value="His_PPase_superfam"/>
</dbReference>
<dbReference type="InterPro" id="IPR013078">
    <property type="entry name" value="His_Pase_superF_clade-1"/>
</dbReference>
<dbReference type="InterPro" id="IPR050275">
    <property type="entry name" value="PGM_Phosphatase"/>
</dbReference>
<dbReference type="PANTHER" id="PTHR48100">
    <property type="entry name" value="BROAD-SPECIFICITY PHOSPHATASE YOR283W-RELATED"/>
    <property type="match status" value="1"/>
</dbReference>
<name>A0ABU0SC99_9HYPH</name>
<dbReference type="EMBL" id="JAUSZT010000003">
    <property type="protein sequence ID" value="MDQ0998390.1"/>
    <property type="molecule type" value="Genomic_DNA"/>
</dbReference>
<keyword evidence="2" id="KW-1185">Reference proteome</keyword>
<accession>A0ABU0SC99</accession>
<protein>
    <submittedName>
        <fullName evidence="1">Broad specificity phosphatase PhoE</fullName>
    </submittedName>
</protein>
<dbReference type="SUPFAM" id="SSF53254">
    <property type="entry name" value="Phosphoglycerate mutase-like"/>
    <property type="match status" value="1"/>
</dbReference>
<evidence type="ECO:0000313" key="2">
    <source>
        <dbReference type="Proteomes" id="UP001237780"/>
    </source>
</evidence>
<dbReference type="CDD" id="cd07067">
    <property type="entry name" value="HP_PGM_like"/>
    <property type="match status" value="1"/>
</dbReference>